<evidence type="ECO:0000313" key="2">
    <source>
        <dbReference type="EMBL" id="AXF85814.1"/>
    </source>
</evidence>
<dbReference type="RefSeq" id="WP_114562969.1">
    <property type="nucleotide sequence ID" value="NZ_CP031124.1"/>
</dbReference>
<keyword evidence="2" id="KW-0378">Hydrolase</keyword>
<dbReference type="InterPro" id="IPR038726">
    <property type="entry name" value="PDDEXK_AddAB-type"/>
</dbReference>
<dbReference type="InterPro" id="IPR011604">
    <property type="entry name" value="PDDEXK-like_dom_sf"/>
</dbReference>
<dbReference type="KEGG" id="hyf:DTO96_101554"/>
<dbReference type="SUPFAM" id="SSF52540">
    <property type="entry name" value="P-loop containing nucleoside triphosphate hydrolases"/>
    <property type="match status" value="1"/>
</dbReference>
<accession>A0A345DBS6</accession>
<dbReference type="InterPro" id="IPR027417">
    <property type="entry name" value="P-loop_NTPase"/>
</dbReference>
<keyword evidence="2" id="KW-0067">ATP-binding</keyword>
<sequence length="979" mass="110920">MLVFTLDLFAEDFDASTTADHAPWIQHDCMFDADFWPDVVNKIWQSTAGDVRSLSAHLVVVPDASMYMPFQAAWAAHAQSLQGPCIMPRMMTLLDWAKSAGASDIDMQYTERVLNWMTQLRDTPQLAEWLGATEDVHLFAVARSLIDMSDELSMHLLAGRDIDDGEAALNAAVDHVFEMNAGVFARQELAVLLQCWRADVNVSSPILKYLQTLQQLIQQAPVPTVWLVRNKPWTQLEAWFWRAYAKAARVELLDIQAVRARVDSNQLEQMRRAWSEAARIVEPSMVIETSHFDIRQAEHLEDEAQAIARQVFEWRQDPLIKKIALVALDRQVSRRVWALLARLGVTIRDDTGWLLATSRAASSWRTGLALWQGEVLAVELLEWMSHPMVLADWPASHKRLLMRHMHAVALAQKPLARTWQAWLNLISRQSVDEVLQIEAEALQIDVRQAAIDLLGRALNIQAAWRRTFNLPQWAANIHQWAEHFGLFNAWQKDPAGQIWLRLLEKWRGASEPSSKVQLDLSTFMRIADSEVEATTFRPHDVTDDVLLLPIGSTRMRYFDAVWLMGADSTNLPNAKQDRGLLNMAVRMQLGLPTHLDQHAQTKADLIDLLATTPRAVASYCTQKDGAPNAISTWLAQWLRAGHATTVKPITLPLETITSDVHMRSQVNIAQHVPVEISASELSQLTACPYQYYAHQVLYVSSMELPSDDISAADKGNAWHKIIATFHKKRALPHESHEQSDAQDAVLLTQLIHDQLKPLCAQNARYWAVHELFLGYVDAYLVWWYDREADGWHVEHSESWQPHAYEITLKNEIKPLLWKGKIDQIDGREHPDPVTGEIQYERAIIDYKTGKLSTYITNIKNDDDVQLAFYVNLFDDNDRAQITQAGYVGVSSEPSKPLNKEKPHAGNSSYPQAWLNPSMTAPDNAALQTAATQLHARVDGLFKRMHAGEELQAMGELTACAWCEVRGLCRKGYVQTSKQN</sequence>
<keyword evidence="2" id="KW-0347">Helicase</keyword>
<feature type="domain" description="PD-(D/E)XK endonuclease-like" evidence="1">
    <location>
        <begin position="676"/>
        <end position="969"/>
    </location>
</feature>
<evidence type="ECO:0000259" key="1">
    <source>
        <dbReference type="Pfam" id="PF12705"/>
    </source>
</evidence>
<dbReference type="Proteomes" id="UP000252182">
    <property type="component" value="Chromosome"/>
</dbReference>
<gene>
    <name evidence="2" type="primary">rexB</name>
    <name evidence="2" type="ORF">DTO96_101554</name>
</gene>
<dbReference type="Pfam" id="PF12705">
    <property type="entry name" value="PDDEXK_1"/>
    <property type="match status" value="1"/>
</dbReference>
<evidence type="ECO:0000313" key="3">
    <source>
        <dbReference type="Proteomes" id="UP000252182"/>
    </source>
</evidence>
<keyword evidence="3" id="KW-1185">Reference proteome</keyword>
<name>A0A345DBS6_9BURK</name>
<reference evidence="3" key="1">
    <citation type="submission" date="2018-07" db="EMBL/GenBank/DDBJ databases">
        <authorList>
            <person name="Kim H."/>
        </authorList>
    </citation>
    <scope>NUCLEOTIDE SEQUENCE [LARGE SCALE GENOMIC DNA]</scope>
    <source>
        <strain evidence="3">F02</strain>
    </source>
</reference>
<dbReference type="Gene3D" id="3.90.320.10">
    <property type="match status" value="1"/>
</dbReference>
<proteinExistence type="predicted"/>
<keyword evidence="2" id="KW-0547">Nucleotide-binding</keyword>
<dbReference type="GO" id="GO:0016787">
    <property type="term" value="F:hydrolase activity"/>
    <property type="evidence" value="ECO:0007669"/>
    <property type="project" value="UniProtKB-KW"/>
</dbReference>
<dbReference type="EC" id="3.6.4.12" evidence="2"/>
<dbReference type="GO" id="GO:0003678">
    <property type="term" value="F:DNA helicase activity"/>
    <property type="evidence" value="ECO:0007669"/>
    <property type="project" value="UniProtKB-EC"/>
</dbReference>
<organism evidence="2 3">
    <name type="scientific">Ephemeroptericola cinctiostellae</name>
    <dbReference type="NCBI Taxonomy" id="2268024"/>
    <lineage>
        <taxon>Bacteria</taxon>
        <taxon>Pseudomonadati</taxon>
        <taxon>Pseudomonadota</taxon>
        <taxon>Betaproteobacteria</taxon>
        <taxon>Burkholderiales</taxon>
        <taxon>Burkholderiaceae</taxon>
        <taxon>Ephemeroptericola</taxon>
    </lineage>
</organism>
<dbReference type="AlphaFoldDB" id="A0A345DBS6"/>
<protein>
    <submittedName>
        <fullName evidence="2">ATP-dependent helicase/deoxyribonuclease subunit B</fullName>
        <ecNumber evidence="2">3.6.4.12</ecNumber>
    </submittedName>
</protein>
<dbReference type="EMBL" id="CP031124">
    <property type="protein sequence ID" value="AXF85814.1"/>
    <property type="molecule type" value="Genomic_DNA"/>
</dbReference>